<dbReference type="InterPro" id="IPR036971">
    <property type="entry name" value="PDEase_catalytic_dom_sf"/>
</dbReference>
<evidence type="ECO:0000313" key="7">
    <source>
        <dbReference type="Proteomes" id="UP000469452"/>
    </source>
</evidence>
<keyword evidence="2" id="KW-0378">Hydrolase</keyword>
<feature type="binding site" evidence="4">
    <location>
        <position position="104"/>
    </location>
    <ligand>
        <name>Zn(2+)</name>
        <dbReference type="ChEBI" id="CHEBI:29105"/>
        <label>1</label>
    </ligand>
</feature>
<gene>
    <name evidence="6" type="ORF">AaE_005406</name>
</gene>
<evidence type="ECO:0000256" key="2">
    <source>
        <dbReference type="ARBA" id="ARBA00022801"/>
    </source>
</evidence>
<dbReference type="InterPro" id="IPR023088">
    <property type="entry name" value="PDEase"/>
</dbReference>
<feature type="binding site" evidence="4">
    <location>
        <position position="207"/>
    </location>
    <ligand>
        <name>Zn(2+)</name>
        <dbReference type="ChEBI" id="CHEBI:29105"/>
        <label>1</label>
    </ligand>
</feature>
<evidence type="ECO:0000313" key="6">
    <source>
        <dbReference type="EMBL" id="KAF0754260.1"/>
    </source>
</evidence>
<name>A0A6A5AFQ1_APHAT</name>
<feature type="binding site" evidence="4">
    <location>
        <position position="68"/>
    </location>
    <ligand>
        <name>Zn(2+)</name>
        <dbReference type="ChEBI" id="CHEBI:29105"/>
        <label>1</label>
    </ligand>
</feature>
<dbReference type="Gene3D" id="1.10.1300.10">
    <property type="entry name" value="3'5'-cyclic nucleotide phosphodiesterase, catalytic domain"/>
    <property type="match status" value="1"/>
</dbReference>
<dbReference type="InterPro" id="IPR003607">
    <property type="entry name" value="HD/PDEase_dom"/>
</dbReference>
<dbReference type="AlphaFoldDB" id="A0A6A5AFQ1"/>
<feature type="domain" description="PDEase" evidence="5">
    <location>
        <begin position="1"/>
        <end position="307"/>
    </location>
</feature>
<accession>A0A6A5AFQ1</accession>
<dbReference type="GO" id="GO:0004114">
    <property type="term" value="F:3',5'-cyclic-nucleotide phosphodiesterase activity"/>
    <property type="evidence" value="ECO:0007669"/>
    <property type="project" value="InterPro"/>
</dbReference>
<comment type="caution">
    <text evidence="6">The sequence shown here is derived from an EMBL/GenBank/DDBJ whole genome shotgun (WGS) entry which is preliminary data.</text>
</comment>
<dbReference type="InterPro" id="IPR002073">
    <property type="entry name" value="PDEase_catalytic_dom"/>
</dbReference>
<dbReference type="EMBL" id="VJMI01010920">
    <property type="protein sequence ID" value="KAF0754260.1"/>
    <property type="molecule type" value="Genomic_DNA"/>
</dbReference>
<dbReference type="PANTHER" id="PTHR11347">
    <property type="entry name" value="CYCLIC NUCLEOTIDE PHOSPHODIESTERASE"/>
    <property type="match status" value="1"/>
</dbReference>
<dbReference type="SMART" id="SM00471">
    <property type="entry name" value="HDc"/>
    <property type="match status" value="1"/>
</dbReference>
<dbReference type="GO" id="GO:0046872">
    <property type="term" value="F:metal ion binding"/>
    <property type="evidence" value="ECO:0007669"/>
    <property type="project" value="UniProtKB-KW"/>
</dbReference>
<evidence type="ECO:0000259" key="5">
    <source>
        <dbReference type="PROSITE" id="PS51845"/>
    </source>
</evidence>
<dbReference type="Pfam" id="PF00233">
    <property type="entry name" value="PDEase_I"/>
    <property type="match status" value="1"/>
</dbReference>
<organism evidence="6 7">
    <name type="scientific">Aphanomyces astaci</name>
    <name type="common">Crayfish plague agent</name>
    <dbReference type="NCBI Taxonomy" id="112090"/>
    <lineage>
        <taxon>Eukaryota</taxon>
        <taxon>Sar</taxon>
        <taxon>Stramenopiles</taxon>
        <taxon>Oomycota</taxon>
        <taxon>Saprolegniomycetes</taxon>
        <taxon>Saprolegniales</taxon>
        <taxon>Verrucalvaceae</taxon>
        <taxon>Aphanomyces</taxon>
    </lineage>
</organism>
<dbReference type="PROSITE" id="PS51845">
    <property type="entry name" value="PDEASE_I_2"/>
    <property type="match status" value="1"/>
</dbReference>
<feature type="binding site" evidence="4">
    <location>
        <position position="103"/>
    </location>
    <ligand>
        <name>Zn(2+)</name>
        <dbReference type="ChEBI" id="CHEBI:29105"/>
        <label>1</label>
    </ligand>
</feature>
<evidence type="ECO:0000256" key="1">
    <source>
        <dbReference type="ARBA" id="ARBA00022723"/>
    </source>
</evidence>
<dbReference type="Proteomes" id="UP000469452">
    <property type="component" value="Unassembled WGS sequence"/>
</dbReference>
<sequence length="365" mass="40748">MGSARTWNVDAEIDPRIHSTADHVAMAVRILVESGTTAFLRMEEPATEAFCSQVASMYQAVPYHNFKHAFSVMHTTYLLLQSYIQSPFTPLEVAALLLAALCHDIQHNGRTSSFHQTTKSALAREYASHKGSVLEAMHASVAIDTMTAEHVFDHVVAADADAIKSMIQELILATDMALHPQVIQAYADKKSSGDSLTQAKMILHCADISNPTKSPEVAKWWSHAVLREFCMQVDEEQKLQLPVSGFMKADLFSREEANMHLEFVDSFAVPAWRLLAVSSHFDEYVTRQCMTNIVLCRKMWLAAMEPTVQLTVMSFPRTLKRTKSAYEDMSPCGDDEKASSTKRRCMKKVVRRSGLETAAVDVNVT</sequence>
<dbReference type="GO" id="GO:0007165">
    <property type="term" value="P:signal transduction"/>
    <property type="evidence" value="ECO:0007669"/>
    <property type="project" value="InterPro"/>
</dbReference>
<reference evidence="6 7" key="1">
    <citation type="submission" date="2019-06" db="EMBL/GenBank/DDBJ databases">
        <title>Genomics analysis of Aphanomyces spp. identifies a new class of oomycete effector associated with host adaptation.</title>
        <authorList>
            <person name="Gaulin E."/>
        </authorList>
    </citation>
    <scope>NUCLEOTIDE SEQUENCE [LARGE SCALE GENOMIC DNA]</scope>
    <source>
        <strain evidence="6 7">E</strain>
    </source>
</reference>
<protein>
    <recommendedName>
        <fullName evidence="5">PDEase domain-containing protein</fullName>
    </recommendedName>
</protein>
<dbReference type="PRINTS" id="PR00387">
    <property type="entry name" value="PDIESTERASE1"/>
</dbReference>
<feature type="active site" description="Proton donor" evidence="3">
    <location>
        <position position="64"/>
    </location>
</feature>
<dbReference type="CDD" id="cd00077">
    <property type="entry name" value="HDc"/>
    <property type="match status" value="1"/>
</dbReference>
<evidence type="ECO:0000256" key="3">
    <source>
        <dbReference type="PIRSR" id="PIRSR623088-1"/>
    </source>
</evidence>
<keyword evidence="1 4" id="KW-0479">Metal-binding</keyword>
<feature type="binding site" evidence="4">
    <location>
        <position position="104"/>
    </location>
    <ligand>
        <name>Zn(2+)</name>
        <dbReference type="ChEBI" id="CHEBI:29105"/>
        <label>2</label>
    </ligand>
</feature>
<evidence type="ECO:0000256" key="4">
    <source>
        <dbReference type="PIRSR" id="PIRSR623088-3"/>
    </source>
</evidence>
<dbReference type="SUPFAM" id="SSF109604">
    <property type="entry name" value="HD-domain/PDEase-like"/>
    <property type="match status" value="1"/>
</dbReference>
<dbReference type="VEuPathDB" id="FungiDB:H257_00337"/>
<proteinExistence type="predicted"/>